<feature type="compositionally biased region" description="Low complexity" evidence="2">
    <location>
        <begin position="115"/>
        <end position="139"/>
    </location>
</feature>
<evidence type="ECO:0000259" key="4">
    <source>
        <dbReference type="Pfam" id="PF06110"/>
    </source>
</evidence>
<feature type="region of interest" description="Disordered" evidence="2">
    <location>
        <begin position="108"/>
        <end position="141"/>
    </location>
</feature>
<protein>
    <recommendedName>
        <fullName evidence="4">Thioredoxin domain-containing protein</fullName>
    </recommendedName>
</protein>
<dbReference type="Pfam" id="PF06110">
    <property type="entry name" value="TXD17-like_Trx"/>
    <property type="match status" value="2"/>
</dbReference>
<organism evidence="5 6">
    <name type="scientific">Phytophthora boehmeriae</name>
    <dbReference type="NCBI Taxonomy" id="109152"/>
    <lineage>
        <taxon>Eukaryota</taxon>
        <taxon>Sar</taxon>
        <taxon>Stramenopiles</taxon>
        <taxon>Oomycota</taxon>
        <taxon>Peronosporomycetes</taxon>
        <taxon>Peronosporales</taxon>
        <taxon>Peronosporaceae</taxon>
        <taxon>Phytophthora</taxon>
    </lineage>
</organism>
<evidence type="ECO:0000313" key="5">
    <source>
        <dbReference type="EMBL" id="KAG7388639.1"/>
    </source>
</evidence>
<dbReference type="PANTHER" id="PTHR12452">
    <property type="entry name" value="42-9-9 PROTEIN-RELATED"/>
    <property type="match status" value="1"/>
</dbReference>
<dbReference type="PANTHER" id="PTHR12452:SF0">
    <property type="entry name" value="THIOREDOXIN DOMAIN-CONTAINING PROTEIN 17"/>
    <property type="match status" value="1"/>
</dbReference>
<dbReference type="InterPro" id="IPR045108">
    <property type="entry name" value="TXNDC17-like"/>
</dbReference>
<dbReference type="FunFam" id="3.40.30.10:FF:000268">
    <property type="entry name" value="Thioredoxin domain-containing protein 17"/>
    <property type="match status" value="1"/>
</dbReference>
<feature type="transmembrane region" description="Helical" evidence="3">
    <location>
        <begin position="25"/>
        <end position="45"/>
    </location>
</feature>
<comment type="similarity">
    <text evidence="1">Belongs to the thioredoxin family.</text>
</comment>
<proteinExistence type="inferred from homology"/>
<dbReference type="OrthoDB" id="78947at2759"/>
<dbReference type="InterPro" id="IPR010357">
    <property type="entry name" value="TXNDC17_dom"/>
</dbReference>
<reference evidence="5" key="1">
    <citation type="submission" date="2021-02" db="EMBL/GenBank/DDBJ databases">
        <authorList>
            <person name="Palmer J.M."/>
        </authorList>
    </citation>
    <scope>NUCLEOTIDE SEQUENCE</scope>
    <source>
        <strain evidence="5">SCRP23</strain>
    </source>
</reference>
<keyword evidence="6" id="KW-1185">Reference proteome</keyword>
<name>A0A8T1WAA5_9STRA</name>
<dbReference type="GO" id="GO:0005829">
    <property type="term" value="C:cytosol"/>
    <property type="evidence" value="ECO:0007669"/>
    <property type="project" value="TreeGrafter"/>
</dbReference>
<keyword evidence="3" id="KW-1133">Transmembrane helix</keyword>
<keyword evidence="3" id="KW-0812">Transmembrane</keyword>
<accession>A0A8T1WAA5</accession>
<dbReference type="GO" id="GO:0047134">
    <property type="term" value="F:protein-disulfide reductase [NAD(P)H] activity"/>
    <property type="evidence" value="ECO:0007669"/>
    <property type="project" value="InterPro"/>
</dbReference>
<gene>
    <name evidence="5" type="ORF">PHYBOEH_007781</name>
</gene>
<evidence type="ECO:0000313" key="6">
    <source>
        <dbReference type="Proteomes" id="UP000693981"/>
    </source>
</evidence>
<evidence type="ECO:0000256" key="3">
    <source>
        <dbReference type="SAM" id="Phobius"/>
    </source>
</evidence>
<sequence>MASPRYGRDRQRPRRRGVPGPKRSNLWYFLLAGFLGLYLLFLVRWDFGVSPELQASAPTEQLSNLRKVSNPAAGNGDGALDVEIAALQEEQLKEQERARQIPIKVVLSTSKPETEAPTAPTETETPATQGQQEATQEQQETLEDKIAAAGDLEGRVPGMPMQTEAVERRDEALQVTEQVKATELATAAVPIVEDLRPVEKVKSVASYVPFEQRHQVISGYHKTMKFLENYQYNPDESLFLLFMCSDQQFNAEDWSEECVEGKKHVYDVFSKSPGRNKLVTVLAGSQKYWKYQNDFYNDADLRVKGVPCLMRWEGKSGRTSGMLVQRSLYDEPFLRYLFLNTDQPEVLFSTEAVKTKKITTINGYEAYRSAMETFKREENPGTTFVMMVSGRFKNNNRPWCPYCRYSELPIEYAFFSYAPKNSRIIRVEVTDTYSQWKHGNEFTRDPELGLKIVPLMFEIQQVPAISPNASKTIKYTPHKVPYDELASLRELFSSFT</sequence>
<evidence type="ECO:0000256" key="1">
    <source>
        <dbReference type="ARBA" id="ARBA00008987"/>
    </source>
</evidence>
<feature type="domain" description="Thioredoxin" evidence="4">
    <location>
        <begin position="367"/>
        <end position="461"/>
    </location>
</feature>
<keyword evidence="3" id="KW-0472">Membrane</keyword>
<comment type="caution">
    <text evidence="5">The sequence shown here is derived from an EMBL/GenBank/DDBJ whole genome shotgun (WGS) entry which is preliminary data.</text>
</comment>
<dbReference type="AlphaFoldDB" id="A0A8T1WAA5"/>
<dbReference type="EMBL" id="JAGDFL010000435">
    <property type="protein sequence ID" value="KAG7388639.1"/>
    <property type="molecule type" value="Genomic_DNA"/>
</dbReference>
<feature type="domain" description="Thioredoxin" evidence="4">
    <location>
        <begin position="219"/>
        <end position="318"/>
    </location>
</feature>
<evidence type="ECO:0000256" key="2">
    <source>
        <dbReference type="SAM" id="MobiDB-lite"/>
    </source>
</evidence>
<dbReference type="Proteomes" id="UP000693981">
    <property type="component" value="Unassembled WGS sequence"/>
</dbReference>